<evidence type="ECO:0000313" key="19">
    <source>
        <dbReference type="Proteomes" id="UP000027586"/>
    </source>
</evidence>
<dbReference type="InterPro" id="IPR001841">
    <property type="entry name" value="Znf_RING"/>
</dbReference>
<dbReference type="PANTHER" id="PTHR23163">
    <property type="entry name" value="RING FINGER PROTEIN-RELATED"/>
    <property type="match status" value="1"/>
</dbReference>
<feature type="coiled-coil region" evidence="15">
    <location>
        <begin position="648"/>
        <end position="717"/>
    </location>
</feature>
<evidence type="ECO:0000256" key="16">
    <source>
        <dbReference type="SAM" id="MobiDB-lite"/>
    </source>
</evidence>
<evidence type="ECO:0000256" key="14">
    <source>
        <dbReference type="RuleBase" id="RU365038"/>
    </source>
</evidence>
<evidence type="ECO:0000313" key="18">
    <source>
        <dbReference type="EMBL" id="CDH57114.1"/>
    </source>
</evidence>
<dbReference type="Gene3D" id="3.30.40.10">
    <property type="entry name" value="Zinc/RING finger domain, C3HC4 (zinc finger)"/>
    <property type="match status" value="1"/>
</dbReference>
<dbReference type="STRING" id="1263082.A0A068S4B6"/>
<dbReference type="CDD" id="cd16499">
    <property type="entry name" value="RING-HC_Bre1-like"/>
    <property type="match status" value="1"/>
</dbReference>
<dbReference type="Pfam" id="PF08647">
    <property type="entry name" value="BRE1"/>
    <property type="match status" value="1"/>
</dbReference>
<evidence type="ECO:0000256" key="7">
    <source>
        <dbReference type="ARBA" id="ARBA00022771"/>
    </source>
</evidence>
<feature type="region of interest" description="Disordered" evidence="16">
    <location>
        <begin position="1"/>
        <end position="56"/>
    </location>
</feature>
<comment type="pathway">
    <text evidence="3 14">Protein modification; protein ubiquitination.</text>
</comment>
<evidence type="ECO:0000256" key="12">
    <source>
        <dbReference type="ARBA" id="ARBA00023242"/>
    </source>
</evidence>
<dbReference type="EMBL" id="CBTN010000043">
    <property type="protein sequence ID" value="CDH57114.1"/>
    <property type="molecule type" value="Genomic_DNA"/>
</dbReference>
<keyword evidence="12 14" id="KW-0539">Nucleus</keyword>
<keyword evidence="7 13" id="KW-0863">Zinc-finger</keyword>
<dbReference type="InterPro" id="IPR013956">
    <property type="entry name" value="E3_ubiquit_lig_Bre1"/>
</dbReference>
<evidence type="ECO:0000256" key="15">
    <source>
        <dbReference type="SAM" id="Coils"/>
    </source>
</evidence>
<comment type="catalytic activity">
    <reaction evidence="1 14">
        <text>S-ubiquitinyl-[E2 ubiquitin-conjugating enzyme]-L-cysteine + [acceptor protein]-L-lysine = [E2 ubiquitin-conjugating enzyme]-L-cysteine + N(6)-ubiquitinyl-[acceptor protein]-L-lysine.</text>
        <dbReference type="EC" id="2.3.2.27"/>
    </reaction>
</comment>
<evidence type="ECO:0000256" key="3">
    <source>
        <dbReference type="ARBA" id="ARBA00004906"/>
    </source>
</evidence>
<dbReference type="InterPro" id="IPR018957">
    <property type="entry name" value="Znf_C3HC4_RING-type"/>
</dbReference>
<dbReference type="VEuPathDB" id="FungiDB:LCOR_08095.1"/>
<keyword evidence="6 14" id="KW-0479">Metal-binding</keyword>
<keyword evidence="10 14" id="KW-0156">Chromatin regulator</keyword>
<keyword evidence="8 14" id="KW-0833">Ubl conjugation pathway</keyword>
<evidence type="ECO:0000256" key="11">
    <source>
        <dbReference type="ARBA" id="ARBA00023054"/>
    </source>
</evidence>
<gene>
    <name evidence="18" type="ORF">LCOR_08095.1</name>
</gene>
<dbReference type="EC" id="2.3.2.27" evidence="14"/>
<dbReference type="AlphaFoldDB" id="A0A068S4B6"/>
<keyword evidence="5 14" id="KW-0808">Transferase</keyword>
<reference evidence="18" key="1">
    <citation type="submission" date="2013-08" db="EMBL/GenBank/DDBJ databases">
        <title>Gene expansion shapes genome architecture in the human pathogen Lichtheimia corymbifera: an evolutionary genomics analysis in the ancient terrestrial Mucorales (Mucoromycotina).</title>
        <authorList>
            <person name="Schwartze V.U."/>
            <person name="Winter S."/>
            <person name="Shelest E."/>
            <person name="Marcet-Houben M."/>
            <person name="Horn F."/>
            <person name="Wehner S."/>
            <person name="Hoffmann K."/>
            <person name="Riege K."/>
            <person name="Sammeth M."/>
            <person name="Nowrousian M."/>
            <person name="Valiante V."/>
            <person name="Linde J."/>
            <person name="Jacobsen I.D."/>
            <person name="Marz M."/>
            <person name="Brakhage A.A."/>
            <person name="Gabaldon T."/>
            <person name="Bocker S."/>
            <person name="Voigt K."/>
        </authorList>
    </citation>
    <scope>NUCLEOTIDE SEQUENCE [LARGE SCALE GENOMIC DNA]</scope>
    <source>
        <strain evidence="18">FSU 9682</strain>
    </source>
</reference>
<evidence type="ECO:0000256" key="4">
    <source>
        <dbReference type="ARBA" id="ARBA00005555"/>
    </source>
</evidence>
<evidence type="ECO:0000256" key="2">
    <source>
        <dbReference type="ARBA" id="ARBA00004123"/>
    </source>
</evidence>
<comment type="similarity">
    <text evidence="4 14">Belongs to the BRE1 family.</text>
</comment>
<dbReference type="PROSITE" id="PS50089">
    <property type="entry name" value="ZF_RING_2"/>
    <property type="match status" value="1"/>
</dbReference>
<evidence type="ECO:0000256" key="6">
    <source>
        <dbReference type="ARBA" id="ARBA00022723"/>
    </source>
</evidence>
<dbReference type="Pfam" id="PF00097">
    <property type="entry name" value="zf-C3HC4"/>
    <property type="match status" value="1"/>
</dbReference>
<dbReference type="GO" id="GO:0033503">
    <property type="term" value="C:HULC complex"/>
    <property type="evidence" value="ECO:0007669"/>
    <property type="project" value="TreeGrafter"/>
</dbReference>
<keyword evidence="19" id="KW-1185">Reference proteome</keyword>
<organism evidence="18 19">
    <name type="scientific">Lichtheimia corymbifera JMRC:FSU:9682</name>
    <dbReference type="NCBI Taxonomy" id="1263082"/>
    <lineage>
        <taxon>Eukaryota</taxon>
        <taxon>Fungi</taxon>
        <taxon>Fungi incertae sedis</taxon>
        <taxon>Mucoromycota</taxon>
        <taxon>Mucoromycotina</taxon>
        <taxon>Mucoromycetes</taxon>
        <taxon>Mucorales</taxon>
        <taxon>Lichtheimiaceae</taxon>
        <taxon>Lichtheimia</taxon>
    </lineage>
</organism>
<feature type="coiled-coil region" evidence="15">
    <location>
        <begin position="487"/>
        <end position="577"/>
    </location>
</feature>
<feature type="compositionally biased region" description="Polar residues" evidence="16">
    <location>
        <begin position="265"/>
        <end position="275"/>
    </location>
</feature>
<name>A0A068S4B6_9FUNG</name>
<sequence>MAAAEDTRRHGYSDEQRPRPPKKRFLASSSSSPSQSIDGDSDDSASDDGGKTLMEPYEDFRRDAIFRQWKEYTRFRSRSQKRKRQAEEHQHAMETIHDVWKSHFNQLRTALSDLVPENYSSSMQESNMAVADSIMENAPTMSALVKSVKSTECGPVCYTRAFWSKREATANKFTPLLDDSPLKHEYQGAFEKWKSSQQSFDDARGKLDIENNKLLVLREELDLMNRRIAIAEKTLRDVQSEFAETEQRIAAKKSAKEQEEAMDIDTTTTNKQQESIKAPVEATKDEDSKPNESNTLAQVQQTLDRQLREIEVIKDQRIDLKQQIAQAELDLVDVPESRIYKSSVIRQLYQAREYHREKSDRMASDCRRFRRDLEELLAGRRAFLKGQDDEQLEHIQGLQRQLRRLDRELNEIRGQRDTLQVIAEECKSTRDTTRKSLPELQLIAESRKSRTSILEVELSLLQQKAAAMTGDRHFYDYVVSLGKEPSLASAEKELASLQEQLNDAKAKYCEKHGLDTRQMLEDELARALEIKRLEERAKDFCTKYGFEVSTNDYDEALRILEQQYQKLEASLIDSRKSLQSLESGAVESMAVIAQASKGSATLDEQNLEQVQNLMQIEEEVTKLHSEKSKYVQAFNNLNKAKDANTLVANALTKQIERELAYIKQLNEREKNMHSHLNVLERELTTSKTALDMYTQKEEELVETLKELKKSMSFSKEKLAEFTKSAMEKIQSIEQDAHERLRVEENSELLRLKLKAINKNDRPAEKELRKEKEAYESLLNCNLCNERYKSHIILRCMHTFCKKCLDELMENGPRRCPKCNETFGVNDVKQFYF</sequence>
<dbReference type="UniPathway" id="UPA00143"/>
<feature type="compositionally biased region" description="Basic and acidic residues" evidence="16">
    <location>
        <begin position="249"/>
        <end position="259"/>
    </location>
</feature>
<dbReference type="GO" id="GO:0005634">
    <property type="term" value="C:nucleus"/>
    <property type="evidence" value="ECO:0007669"/>
    <property type="project" value="UniProtKB-SubCell"/>
</dbReference>
<evidence type="ECO:0000256" key="10">
    <source>
        <dbReference type="ARBA" id="ARBA00022853"/>
    </source>
</evidence>
<dbReference type="Proteomes" id="UP000027586">
    <property type="component" value="Unassembled WGS sequence"/>
</dbReference>
<dbReference type="GO" id="GO:0061630">
    <property type="term" value="F:ubiquitin protein ligase activity"/>
    <property type="evidence" value="ECO:0007669"/>
    <property type="project" value="UniProtKB-EC"/>
</dbReference>
<dbReference type="SMART" id="SM00184">
    <property type="entry name" value="RING"/>
    <property type="match status" value="1"/>
</dbReference>
<evidence type="ECO:0000256" key="9">
    <source>
        <dbReference type="ARBA" id="ARBA00022833"/>
    </source>
</evidence>
<proteinExistence type="inferred from homology"/>
<accession>A0A068S4B6</accession>
<protein>
    <recommendedName>
        <fullName evidence="14">E3 ubiquitin protein ligase</fullName>
        <ecNumber evidence="14">2.3.2.27</ecNumber>
    </recommendedName>
</protein>
<evidence type="ECO:0000259" key="17">
    <source>
        <dbReference type="PROSITE" id="PS50089"/>
    </source>
</evidence>
<dbReference type="GO" id="GO:0016567">
    <property type="term" value="P:protein ubiquitination"/>
    <property type="evidence" value="ECO:0007669"/>
    <property type="project" value="UniProtKB-UniRule"/>
</dbReference>
<dbReference type="InterPro" id="IPR013083">
    <property type="entry name" value="Znf_RING/FYVE/PHD"/>
</dbReference>
<feature type="domain" description="RING-type" evidence="17">
    <location>
        <begin position="780"/>
        <end position="819"/>
    </location>
</feature>
<comment type="subcellular location">
    <subcellularLocation>
        <location evidence="2 14">Nucleus</location>
    </subcellularLocation>
</comment>
<dbReference type="GO" id="GO:0006325">
    <property type="term" value="P:chromatin organization"/>
    <property type="evidence" value="ECO:0007669"/>
    <property type="project" value="UniProtKB-KW"/>
</dbReference>
<dbReference type="OrthoDB" id="10266039at2759"/>
<feature type="compositionally biased region" description="Basic and acidic residues" evidence="16">
    <location>
        <begin position="1"/>
        <end position="18"/>
    </location>
</feature>
<dbReference type="InterPro" id="IPR017907">
    <property type="entry name" value="Znf_RING_CS"/>
</dbReference>
<feature type="region of interest" description="Disordered" evidence="16">
    <location>
        <begin position="249"/>
        <end position="297"/>
    </location>
</feature>
<feature type="compositionally biased region" description="Low complexity" evidence="16">
    <location>
        <begin position="28"/>
        <end position="38"/>
    </location>
</feature>
<evidence type="ECO:0000256" key="8">
    <source>
        <dbReference type="ARBA" id="ARBA00022786"/>
    </source>
</evidence>
<evidence type="ECO:0000256" key="5">
    <source>
        <dbReference type="ARBA" id="ARBA00022679"/>
    </source>
</evidence>
<keyword evidence="9 14" id="KW-0862">Zinc</keyword>
<dbReference type="SUPFAM" id="SSF57850">
    <property type="entry name" value="RING/U-box"/>
    <property type="match status" value="1"/>
</dbReference>
<evidence type="ECO:0000256" key="13">
    <source>
        <dbReference type="PROSITE-ProRule" id="PRU00175"/>
    </source>
</evidence>
<keyword evidence="11 14" id="KW-0175">Coiled coil</keyword>
<dbReference type="PROSITE" id="PS00518">
    <property type="entry name" value="ZF_RING_1"/>
    <property type="match status" value="1"/>
</dbReference>
<dbReference type="PANTHER" id="PTHR23163:SF0">
    <property type="entry name" value="E3 UBIQUITIN-PROTEIN LIGASE BRE1"/>
    <property type="match status" value="1"/>
</dbReference>
<dbReference type="GO" id="GO:0008270">
    <property type="term" value="F:zinc ion binding"/>
    <property type="evidence" value="ECO:0007669"/>
    <property type="project" value="UniProtKB-KW"/>
</dbReference>
<feature type="coiled-coil region" evidence="15">
    <location>
        <begin position="388"/>
        <end position="422"/>
    </location>
</feature>
<evidence type="ECO:0000256" key="1">
    <source>
        <dbReference type="ARBA" id="ARBA00000900"/>
    </source>
</evidence>
<comment type="caution">
    <text evidence="18">The sequence shown here is derived from an EMBL/GenBank/DDBJ whole genome shotgun (WGS) entry which is preliminary data.</text>
</comment>